<feature type="transmembrane region" description="Helical" evidence="7">
    <location>
        <begin position="91"/>
        <end position="112"/>
    </location>
</feature>
<feature type="transmembrane region" description="Helical" evidence="7">
    <location>
        <begin position="282"/>
        <end position="308"/>
    </location>
</feature>
<dbReference type="Pfam" id="PF00528">
    <property type="entry name" value="BPD_transp_1"/>
    <property type="match status" value="1"/>
</dbReference>
<name>A0A934KA81_9BACT</name>
<evidence type="ECO:0000256" key="7">
    <source>
        <dbReference type="RuleBase" id="RU363032"/>
    </source>
</evidence>
<dbReference type="Proteomes" id="UP000612893">
    <property type="component" value="Unassembled WGS sequence"/>
</dbReference>
<evidence type="ECO:0000256" key="2">
    <source>
        <dbReference type="ARBA" id="ARBA00022448"/>
    </source>
</evidence>
<keyword evidence="2 7" id="KW-0813">Transport</keyword>
<dbReference type="PANTHER" id="PTHR43005:SF2">
    <property type="entry name" value="INTEGRAL MEMBRANE SUGAR TRANSPORT PROTEIN"/>
    <property type="match status" value="1"/>
</dbReference>
<dbReference type="InterPro" id="IPR000515">
    <property type="entry name" value="MetI-like"/>
</dbReference>
<feature type="transmembrane region" description="Helical" evidence="7">
    <location>
        <begin position="171"/>
        <end position="196"/>
    </location>
</feature>
<dbReference type="AlphaFoldDB" id="A0A934KA81"/>
<dbReference type="PANTHER" id="PTHR43005">
    <property type="entry name" value="BLR7065 PROTEIN"/>
    <property type="match status" value="1"/>
</dbReference>
<dbReference type="SUPFAM" id="SSF161098">
    <property type="entry name" value="MetI-like"/>
    <property type="match status" value="1"/>
</dbReference>
<comment type="caution">
    <text evidence="9">The sequence shown here is derived from an EMBL/GenBank/DDBJ whole genome shotgun (WGS) entry which is preliminary data.</text>
</comment>
<feature type="domain" description="ABC transmembrane type-1" evidence="8">
    <location>
        <begin position="87"/>
        <end position="298"/>
    </location>
</feature>
<reference evidence="9" key="1">
    <citation type="submission" date="2020-10" db="EMBL/GenBank/DDBJ databases">
        <title>Ca. Dormibacterota MAGs.</title>
        <authorList>
            <person name="Montgomery K."/>
        </authorList>
    </citation>
    <scope>NUCLEOTIDE SEQUENCE [LARGE SCALE GENOMIC DNA]</scope>
    <source>
        <strain evidence="9">SC8812_S17_10</strain>
    </source>
</reference>
<dbReference type="EMBL" id="JAEKNR010000115">
    <property type="protein sequence ID" value="MBJ7598515.1"/>
    <property type="molecule type" value="Genomic_DNA"/>
</dbReference>
<sequence length="312" mass="34293">MAEPTVAVRGAPARPRAASTATRDNWLRRIPLLPALVYVVLVTQIPFLLTIFYSFFSWNLLRPGSFQFAGLENYAIVLTHSSFRIALLNTVVLTLGAVLISVVLGLGVATLLNREFFGRGVVRTLLIAPFLVMPTAAALIWKDTLLNPVFGVVNYALSPIGLGRVDFVNRFPMATIIAIEVWRWTPFMMLIILAGLQSQNTDVLEAAGVDGAKSYQIFRYMTLPFIRPYIELGALLGSLFIIQTFDSIFMMTQGGPGQATTNLPFLLYLVAFQGFDIGQASAIGVIAVILTMIVATLALRTLFTIFIVEARR</sequence>
<keyword evidence="4 7" id="KW-0812">Transmembrane</keyword>
<dbReference type="Gene3D" id="1.10.3720.10">
    <property type="entry name" value="MetI-like"/>
    <property type="match status" value="1"/>
</dbReference>
<dbReference type="CDD" id="cd06261">
    <property type="entry name" value="TM_PBP2"/>
    <property type="match status" value="1"/>
</dbReference>
<accession>A0A934KA81</accession>
<keyword evidence="5 7" id="KW-1133">Transmembrane helix</keyword>
<proteinExistence type="inferred from homology"/>
<dbReference type="GO" id="GO:0005886">
    <property type="term" value="C:plasma membrane"/>
    <property type="evidence" value="ECO:0007669"/>
    <property type="project" value="UniProtKB-SubCell"/>
</dbReference>
<evidence type="ECO:0000256" key="3">
    <source>
        <dbReference type="ARBA" id="ARBA00022475"/>
    </source>
</evidence>
<feature type="transmembrane region" description="Helical" evidence="7">
    <location>
        <begin position="217"/>
        <end position="242"/>
    </location>
</feature>
<feature type="transmembrane region" description="Helical" evidence="7">
    <location>
        <begin position="124"/>
        <end position="141"/>
    </location>
</feature>
<keyword evidence="10" id="KW-1185">Reference proteome</keyword>
<evidence type="ECO:0000256" key="5">
    <source>
        <dbReference type="ARBA" id="ARBA00022989"/>
    </source>
</evidence>
<feature type="transmembrane region" description="Helical" evidence="7">
    <location>
        <begin position="32"/>
        <end position="56"/>
    </location>
</feature>
<evidence type="ECO:0000259" key="8">
    <source>
        <dbReference type="PROSITE" id="PS50928"/>
    </source>
</evidence>
<evidence type="ECO:0000256" key="4">
    <source>
        <dbReference type="ARBA" id="ARBA00022692"/>
    </source>
</evidence>
<organism evidence="9 10">
    <name type="scientific">Candidatus Nephthysia bennettiae</name>
    <dbReference type="NCBI Taxonomy" id="3127016"/>
    <lineage>
        <taxon>Bacteria</taxon>
        <taxon>Bacillati</taxon>
        <taxon>Candidatus Dormiibacterota</taxon>
        <taxon>Candidatus Dormibacteria</taxon>
        <taxon>Candidatus Dormibacterales</taxon>
        <taxon>Candidatus Dormibacteraceae</taxon>
        <taxon>Candidatus Nephthysia</taxon>
    </lineage>
</organism>
<dbReference type="PROSITE" id="PS50928">
    <property type="entry name" value="ABC_TM1"/>
    <property type="match status" value="1"/>
</dbReference>
<dbReference type="RefSeq" id="WP_338201580.1">
    <property type="nucleotide sequence ID" value="NZ_JAEKNR010000115.1"/>
</dbReference>
<evidence type="ECO:0000313" key="9">
    <source>
        <dbReference type="EMBL" id="MBJ7598515.1"/>
    </source>
</evidence>
<protein>
    <submittedName>
        <fullName evidence="9">Sugar ABC transporter permease</fullName>
    </submittedName>
</protein>
<evidence type="ECO:0000256" key="6">
    <source>
        <dbReference type="ARBA" id="ARBA00023136"/>
    </source>
</evidence>
<keyword evidence="3" id="KW-1003">Cell membrane</keyword>
<comment type="similarity">
    <text evidence="7">Belongs to the binding-protein-dependent transport system permease family.</text>
</comment>
<dbReference type="InterPro" id="IPR035906">
    <property type="entry name" value="MetI-like_sf"/>
</dbReference>
<gene>
    <name evidence="9" type="ORF">JF922_10575</name>
</gene>
<comment type="subcellular location">
    <subcellularLocation>
        <location evidence="1 7">Cell membrane</location>
        <topology evidence="1 7">Multi-pass membrane protein</topology>
    </subcellularLocation>
</comment>
<evidence type="ECO:0000256" key="1">
    <source>
        <dbReference type="ARBA" id="ARBA00004651"/>
    </source>
</evidence>
<keyword evidence="6 7" id="KW-0472">Membrane</keyword>
<evidence type="ECO:0000313" key="10">
    <source>
        <dbReference type="Proteomes" id="UP000612893"/>
    </source>
</evidence>